<dbReference type="EMBL" id="JAQQAF010000003">
    <property type="protein sequence ID" value="KAJ8499337.1"/>
    <property type="molecule type" value="Genomic_DNA"/>
</dbReference>
<organism evidence="1 2">
    <name type="scientific">Ensete ventricosum</name>
    <name type="common">Abyssinian banana</name>
    <name type="synonym">Musa ensete</name>
    <dbReference type="NCBI Taxonomy" id="4639"/>
    <lineage>
        <taxon>Eukaryota</taxon>
        <taxon>Viridiplantae</taxon>
        <taxon>Streptophyta</taxon>
        <taxon>Embryophyta</taxon>
        <taxon>Tracheophyta</taxon>
        <taxon>Spermatophyta</taxon>
        <taxon>Magnoliopsida</taxon>
        <taxon>Liliopsida</taxon>
        <taxon>Zingiberales</taxon>
        <taxon>Musaceae</taxon>
        <taxon>Ensete</taxon>
    </lineage>
</organism>
<proteinExistence type="predicted"/>
<evidence type="ECO:0000313" key="2">
    <source>
        <dbReference type="Proteomes" id="UP001222027"/>
    </source>
</evidence>
<name>A0AAV8RK44_ENSVE</name>
<gene>
    <name evidence="1" type="ORF">OPV22_009889</name>
</gene>
<protein>
    <submittedName>
        <fullName evidence="1">Uncharacterized protein</fullName>
    </submittedName>
</protein>
<dbReference type="Proteomes" id="UP001222027">
    <property type="component" value="Unassembled WGS sequence"/>
</dbReference>
<accession>A0AAV8RK44</accession>
<comment type="caution">
    <text evidence="1">The sequence shown here is derived from an EMBL/GenBank/DDBJ whole genome shotgun (WGS) entry which is preliminary data.</text>
</comment>
<sequence length="81" mass="9066">MGNPLVHIMGTVSSYSSILRIASSLCETLPRFTLLLGWLSWESWPLAHSLPPSLQRLLLKESIQPDSNKCSVFQVHSDLKC</sequence>
<dbReference type="AlphaFoldDB" id="A0AAV8RK44"/>
<keyword evidence="2" id="KW-1185">Reference proteome</keyword>
<reference evidence="1 2" key="1">
    <citation type="submission" date="2022-12" db="EMBL/GenBank/DDBJ databases">
        <title>Chromosome-scale assembly of the Ensete ventricosum genome.</title>
        <authorList>
            <person name="Dussert Y."/>
            <person name="Stocks J."/>
            <person name="Wendawek A."/>
            <person name="Woldeyes F."/>
            <person name="Nichols R.A."/>
            <person name="Borrell J.S."/>
        </authorList>
    </citation>
    <scope>NUCLEOTIDE SEQUENCE [LARGE SCALE GENOMIC DNA]</scope>
    <source>
        <strain evidence="2">cv. Maze</strain>
        <tissue evidence="1">Seeds</tissue>
    </source>
</reference>
<evidence type="ECO:0000313" key="1">
    <source>
        <dbReference type="EMBL" id="KAJ8499337.1"/>
    </source>
</evidence>